<dbReference type="AlphaFoldDB" id="A0A9W6GN45"/>
<dbReference type="PROSITE" id="PS01095">
    <property type="entry name" value="GH18_1"/>
    <property type="match status" value="2"/>
</dbReference>
<evidence type="ECO:0000313" key="9">
    <source>
        <dbReference type="Proteomes" id="UP001144471"/>
    </source>
</evidence>
<dbReference type="PROSITE" id="PS51910">
    <property type="entry name" value="GH18_2"/>
    <property type="match status" value="2"/>
</dbReference>
<evidence type="ECO:0000256" key="4">
    <source>
        <dbReference type="ARBA" id="ARBA00023295"/>
    </source>
</evidence>
<dbReference type="GO" id="GO:0005975">
    <property type="term" value="P:carbohydrate metabolic process"/>
    <property type="evidence" value="ECO:0007669"/>
    <property type="project" value="InterPro"/>
</dbReference>
<keyword evidence="4 5" id="KW-0326">Glycosidase</keyword>
<comment type="catalytic activity">
    <reaction evidence="1">
        <text>Random endo-hydrolysis of N-acetyl-beta-D-glucosaminide (1-&gt;4)-beta-linkages in chitin and chitodextrins.</text>
        <dbReference type="EC" id="3.2.1.14"/>
    </reaction>
</comment>
<feature type="domain" description="GH18" evidence="7">
    <location>
        <begin position="424"/>
        <end position="724"/>
    </location>
</feature>
<dbReference type="Pfam" id="PF00704">
    <property type="entry name" value="Glyco_hydro_18"/>
    <property type="match status" value="2"/>
</dbReference>
<reference evidence="8" key="1">
    <citation type="submission" date="2022-12" db="EMBL/GenBank/DDBJ databases">
        <title>Reference genome sequencing for broad-spectrum identification of bacterial and archaeal isolates by mass spectrometry.</title>
        <authorList>
            <person name="Sekiguchi Y."/>
            <person name="Tourlousse D.M."/>
        </authorList>
    </citation>
    <scope>NUCLEOTIDE SEQUENCE</scope>
    <source>
        <strain evidence="8">10succ1</strain>
    </source>
</reference>
<evidence type="ECO:0000256" key="2">
    <source>
        <dbReference type="ARBA" id="ARBA00012729"/>
    </source>
</evidence>
<dbReference type="GO" id="GO:0008061">
    <property type="term" value="F:chitin binding"/>
    <property type="evidence" value="ECO:0007669"/>
    <property type="project" value="InterPro"/>
</dbReference>
<name>A0A9W6GN45_9FUSO</name>
<accession>A0A9W6GN45</accession>
<dbReference type="SMART" id="SM00636">
    <property type="entry name" value="Glyco_18"/>
    <property type="match status" value="1"/>
</dbReference>
<keyword evidence="9" id="KW-1185">Reference proteome</keyword>
<dbReference type="PANTHER" id="PTHR11177:SF317">
    <property type="entry name" value="CHITINASE 12-RELATED"/>
    <property type="match status" value="1"/>
</dbReference>
<dbReference type="Proteomes" id="UP001144471">
    <property type="component" value="Unassembled WGS sequence"/>
</dbReference>
<evidence type="ECO:0000256" key="5">
    <source>
        <dbReference type="RuleBase" id="RU000489"/>
    </source>
</evidence>
<gene>
    <name evidence="8" type="ORF">PM10SUCC1_29110</name>
</gene>
<comment type="caution">
    <text evidence="8">The sequence shown here is derived from an EMBL/GenBank/DDBJ whole genome shotgun (WGS) entry which is preliminary data.</text>
</comment>
<dbReference type="InterPro" id="IPR018247">
    <property type="entry name" value="EF_Hand_1_Ca_BS"/>
</dbReference>
<dbReference type="Gene3D" id="3.40.5.30">
    <property type="entry name" value="(Trans)glycosidases - domain 2"/>
    <property type="match status" value="1"/>
</dbReference>
<feature type="domain" description="GH18" evidence="7">
    <location>
        <begin position="843"/>
        <end position="1151"/>
    </location>
</feature>
<dbReference type="InterPro" id="IPR001579">
    <property type="entry name" value="Glyco_hydro_18_chit_AS"/>
</dbReference>
<dbReference type="InterPro" id="IPR017853">
    <property type="entry name" value="GH"/>
</dbReference>
<evidence type="ECO:0000259" key="7">
    <source>
        <dbReference type="PROSITE" id="PS51910"/>
    </source>
</evidence>
<protein>
    <recommendedName>
        <fullName evidence="2">chitinase</fullName>
        <ecNumber evidence="2">3.2.1.14</ecNumber>
    </recommendedName>
</protein>
<evidence type="ECO:0000256" key="3">
    <source>
        <dbReference type="ARBA" id="ARBA00022801"/>
    </source>
</evidence>
<evidence type="ECO:0000313" key="8">
    <source>
        <dbReference type="EMBL" id="GLI57397.1"/>
    </source>
</evidence>
<dbReference type="InterPro" id="IPR011583">
    <property type="entry name" value="Chitinase_II/V-like_cat"/>
</dbReference>
<dbReference type="Gene3D" id="3.20.20.80">
    <property type="entry name" value="Glycosidases"/>
    <property type="match status" value="2"/>
</dbReference>
<dbReference type="EC" id="3.2.1.14" evidence="2"/>
<dbReference type="PANTHER" id="PTHR11177">
    <property type="entry name" value="CHITINASE"/>
    <property type="match status" value="1"/>
</dbReference>
<dbReference type="InterPro" id="IPR001223">
    <property type="entry name" value="Glyco_hydro18_cat"/>
</dbReference>
<dbReference type="GO" id="GO:0008843">
    <property type="term" value="F:endochitinase activity"/>
    <property type="evidence" value="ECO:0007669"/>
    <property type="project" value="UniProtKB-EC"/>
</dbReference>
<dbReference type="EMBL" id="BSDY01000017">
    <property type="protein sequence ID" value="GLI57397.1"/>
    <property type="molecule type" value="Genomic_DNA"/>
</dbReference>
<evidence type="ECO:0000256" key="6">
    <source>
        <dbReference type="SAM" id="Coils"/>
    </source>
</evidence>
<organism evidence="8 9">
    <name type="scientific">Propionigenium maris DSM 9537</name>
    <dbReference type="NCBI Taxonomy" id="1123000"/>
    <lineage>
        <taxon>Bacteria</taxon>
        <taxon>Fusobacteriati</taxon>
        <taxon>Fusobacteriota</taxon>
        <taxon>Fusobacteriia</taxon>
        <taxon>Fusobacteriales</taxon>
        <taxon>Fusobacteriaceae</taxon>
        <taxon>Propionigenium</taxon>
    </lineage>
</organism>
<feature type="coiled-coil region" evidence="6">
    <location>
        <begin position="7"/>
        <end position="61"/>
    </location>
</feature>
<proteinExistence type="predicted"/>
<dbReference type="SUPFAM" id="SSF51445">
    <property type="entry name" value="(Trans)glycosidases"/>
    <property type="match status" value="2"/>
</dbReference>
<keyword evidence="6" id="KW-0175">Coiled coil</keyword>
<dbReference type="PROSITE" id="PS00018">
    <property type="entry name" value="EF_HAND_1"/>
    <property type="match status" value="1"/>
</dbReference>
<dbReference type="RefSeq" id="WP_281836990.1">
    <property type="nucleotide sequence ID" value="NZ_BSDY01000017.1"/>
</dbReference>
<dbReference type="InterPro" id="IPR050314">
    <property type="entry name" value="Glycosyl_Hydrlase_18"/>
</dbReference>
<keyword evidence="3 5" id="KW-0378">Hydrolase</keyword>
<evidence type="ECO:0000256" key="1">
    <source>
        <dbReference type="ARBA" id="ARBA00000822"/>
    </source>
</evidence>
<sequence>MTKNYELKHLKERVTYLNNEVKKIRSNTKDALTSLALSSEFQIVEAKIEELKAAASRLTMESAIYDFLKISALMKEVEDMIFNLDYVIPTPDYIVPVIGDLLTKLGDDKKVSVQSTQISDPELRLRSVEYTLFSGSGEEIDTIKETNVYAEVHFNRTLRSDNYYISGKFFYQGSDNLEILEKISSIFTVSEEAAKVATVKLDAPGKWGNSFAATLEVISHTDENYGGDWELTFDTKLTSFQHWQLEDERTTQGLKLTSAKDWSGRPHISLPPNGKFIYHGISAGGAPFSKDVISNCLLNGRPVHLYLDGEKIDEEEIILPNIGELKISLREDNRASVQAMEVVDPQLRLKKTIYQLLNESGELLETRETANVSSEVVFNTVLKPGSYYFSGEFHYQGESQVGSIMKTSQTLTVDTLPTEGTEGFKIVGYYPYWKDGDLSKEIQWDKITHLIYAFALPDTDKKDGSLMPLPDPDRLKEIVDKARKSDVKVLISLGGWSSGEELLGPVFSEICSTKAGRETLVNEVFNLVNHYQLDGVDVDWEHPQRGSDDDNFTQLILEFNKKLKPQGHLLTLAVQAGVISSGTSWQENWHSMAITDEAIRHVDWLNIMAYAGGDGELHSPISQSLAAMDYWKNTRNIDKLKLVLGVPFYSRPAFKAYRELVELDPSAPEKDVVEGMYYNGIPTIKEKTRLAKEKGNGIMAWELSHDTQDKNSLLKAIYDVVNPGEQIEVDFPDNLPISGAVTVGTLRIGEDSSSVHGKFYLPSDEIYDEYAVYVNNSIALRRKLPSELYNTTVDIFIDVADLPLIAGNNQVSVVFASTENNTVTFYESNSVSIIHTQNPTIKKGLVGYWSSWGGNGPTSYIDLEDVPSEYGTIVAAFILNEADRCTPKFDPSASGRVTKEEFKEKVKRMKQKGHDVIISLGGDAAVFKLSDQAQKETFKRGVISIIEEYGFNGVDIDLEGGAIGGSGNYDLIVEAIQEIVEHFRLADPEFVYSLAPEVAYLIHRGFGDFYIKLIQKTMDLITTIHPQYYNAPGTGVYDFDGIYVDCRDQKKFIPAFTQALILGHDGPGWGQSVAQTFHVGPLPAEKLMIGLPAGRGAAGTGVPSMEDIKIAWNELLSRNIDNIKGFMTWSIDWDAYHNWQFKDTVKELLKI</sequence>